<evidence type="ECO:0000313" key="3">
    <source>
        <dbReference type="Proteomes" id="UP000192330"/>
    </source>
</evidence>
<reference evidence="2 3" key="1">
    <citation type="submission" date="2017-04" db="EMBL/GenBank/DDBJ databases">
        <authorList>
            <person name="Afonso C.L."/>
            <person name="Miller P.J."/>
            <person name="Scott M.A."/>
            <person name="Spackman E."/>
            <person name="Goraichik I."/>
            <person name="Dimitrov K.M."/>
            <person name="Suarez D.L."/>
            <person name="Swayne D.E."/>
        </authorList>
    </citation>
    <scope>NUCLEOTIDE SEQUENCE [LARGE SCALE GENOMIC DNA]</scope>
    <source>
        <strain evidence="2 3">CGMCC 1.12644</strain>
    </source>
</reference>
<sequence length="77" mass="9022">MSAYITREMVRQAAHEWPYENATGVLGRLVRTMKRSWKRRETANQLHTLSDRELRDIGIYRGDIPRVVRQLDDGAPI</sequence>
<dbReference type="AlphaFoldDB" id="A0A1W2EKC4"/>
<dbReference type="EMBL" id="FWYD01000030">
    <property type="protein sequence ID" value="SMD09608.1"/>
    <property type="molecule type" value="Genomic_DNA"/>
</dbReference>
<gene>
    <name evidence="2" type="ORF">SAMN06295998_13018</name>
</gene>
<dbReference type="InterPro" id="IPR009506">
    <property type="entry name" value="YjiS-like"/>
</dbReference>
<dbReference type="Proteomes" id="UP000192330">
    <property type="component" value="Unassembled WGS sequence"/>
</dbReference>
<dbReference type="RefSeq" id="WP_084354952.1">
    <property type="nucleotide sequence ID" value="NZ_FWYD01000030.1"/>
</dbReference>
<organism evidence="2 3">
    <name type="scientific">Primorskyibacter flagellatus</name>
    <dbReference type="NCBI Taxonomy" id="1387277"/>
    <lineage>
        <taxon>Bacteria</taxon>
        <taxon>Pseudomonadati</taxon>
        <taxon>Pseudomonadota</taxon>
        <taxon>Alphaproteobacteria</taxon>
        <taxon>Rhodobacterales</taxon>
        <taxon>Roseobacteraceae</taxon>
        <taxon>Primorskyibacter</taxon>
    </lineage>
</organism>
<dbReference type="Pfam" id="PF06568">
    <property type="entry name" value="YjiS-like"/>
    <property type="match status" value="1"/>
</dbReference>
<evidence type="ECO:0000259" key="1">
    <source>
        <dbReference type="Pfam" id="PF06568"/>
    </source>
</evidence>
<feature type="domain" description="YjiS-like" evidence="1">
    <location>
        <begin position="29"/>
        <end position="64"/>
    </location>
</feature>
<proteinExistence type="predicted"/>
<evidence type="ECO:0000313" key="2">
    <source>
        <dbReference type="EMBL" id="SMD09608.1"/>
    </source>
</evidence>
<keyword evidence="3" id="KW-1185">Reference proteome</keyword>
<accession>A0A1W2EKC4</accession>
<name>A0A1W2EKC4_9RHOB</name>
<protein>
    <submittedName>
        <fullName evidence="2">Uncharacterized conserved protein YjiS, DUF1127 family</fullName>
    </submittedName>
</protein>